<dbReference type="PANTHER" id="PTHR19303">
    <property type="entry name" value="TRANSPOSON"/>
    <property type="match status" value="1"/>
</dbReference>
<name>A0A9W9F7B9_9EURO</name>
<evidence type="ECO:0000256" key="1">
    <source>
        <dbReference type="SAM" id="MobiDB-lite"/>
    </source>
</evidence>
<comment type="caution">
    <text evidence="3">The sequence shown here is derived from an EMBL/GenBank/DDBJ whole genome shotgun (WGS) entry which is preliminary data.</text>
</comment>
<evidence type="ECO:0000313" key="3">
    <source>
        <dbReference type="EMBL" id="KAJ5094947.1"/>
    </source>
</evidence>
<evidence type="ECO:0000259" key="2">
    <source>
        <dbReference type="Pfam" id="PF03184"/>
    </source>
</evidence>
<feature type="region of interest" description="Disordered" evidence="1">
    <location>
        <begin position="401"/>
        <end position="427"/>
    </location>
</feature>
<feature type="compositionally biased region" description="Pro residues" evidence="1">
    <location>
        <begin position="537"/>
        <end position="548"/>
    </location>
</feature>
<reference evidence="3" key="1">
    <citation type="submission" date="2022-11" db="EMBL/GenBank/DDBJ databases">
        <authorList>
            <person name="Petersen C."/>
        </authorList>
    </citation>
    <scope>NUCLEOTIDE SEQUENCE</scope>
    <source>
        <strain evidence="3">IBT 30761</strain>
    </source>
</reference>
<dbReference type="OrthoDB" id="4324149at2759"/>
<dbReference type="Proteomes" id="UP001149074">
    <property type="component" value="Unassembled WGS sequence"/>
</dbReference>
<gene>
    <name evidence="3" type="ORF">N7532_007238</name>
</gene>
<dbReference type="GeneID" id="81358710"/>
<protein>
    <recommendedName>
        <fullName evidence="2">DDE-1 domain-containing protein</fullName>
    </recommendedName>
</protein>
<proteinExistence type="predicted"/>
<evidence type="ECO:0000313" key="4">
    <source>
        <dbReference type="Proteomes" id="UP001149074"/>
    </source>
</evidence>
<dbReference type="RefSeq" id="XP_056473097.1">
    <property type="nucleotide sequence ID" value="XM_056619731.1"/>
</dbReference>
<reference evidence="3" key="2">
    <citation type="journal article" date="2023" name="IMA Fungus">
        <title>Comparative genomic study of the Penicillium genus elucidates a diverse pangenome and 15 lateral gene transfer events.</title>
        <authorList>
            <person name="Petersen C."/>
            <person name="Sorensen T."/>
            <person name="Nielsen M.R."/>
            <person name="Sondergaard T.E."/>
            <person name="Sorensen J.L."/>
            <person name="Fitzpatrick D.A."/>
            <person name="Frisvad J.C."/>
            <person name="Nielsen K.L."/>
        </authorList>
    </citation>
    <scope>NUCLEOTIDE SEQUENCE</scope>
    <source>
        <strain evidence="3">IBT 30761</strain>
    </source>
</reference>
<dbReference type="PANTHER" id="PTHR19303:SF74">
    <property type="entry name" value="POGO TRANSPOSABLE ELEMENT WITH KRAB DOMAIN"/>
    <property type="match status" value="1"/>
</dbReference>
<sequence length="633" mass="72026">MSSDRVKIEQQIAKAVEYTASLKSKPNLSKIAREYGVPYQRFRARLQGRQALHAPKPYQETLDPWQIQGLVHWWKFFDSVGYRPSHQEVIAAANHILAPESVGKMWLYRFEERHLKPLGTRIARHRPVNKKRLETEDFGMLEIWYGKLREYLHCDGNNMILTHNIYNFDETGFMLGVGKTTRGPSQYSDKRFASLEKGTLVSVIECACADGTMVEPPYIIFPGARHMESWYEGNVPNYPVNVSETGYSNGEIALDWIKLFDKQTYAKAAGKQRLLLFDGHPSHITVEFLQYCQDNNIIAWNFMSNLTQLCQPLDQKPFLVYKQAYKAQTSHLQAEGRFDDTIHKGAFLHQLPDLRKRVFQRSTIRHAFRDTGLVPYNPDLILDKVNLDLTSNITVTVDEGWLANTPSPPPQSSSPLPSSPIKTPRSARRVVKKILNKDISNNPQVVRGLDLLCDGLLANVERNRHLEQSFQNHFSAPKQRTKRQVQGKGLSSITGRLYPHDAQNSIRERKAREQKAAEARAAKDARPNLGEKTPISPTEPPPIEPKLPSPRTIRRREFNERMKKYRGKAKVYGAPSPSRGGEILLGWRGYRRGVVHPLGDDLERVGALTKAPVPKKQYGEVSDKSGPPSDRVT</sequence>
<feature type="compositionally biased region" description="Basic and acidic residues" evidence="1">
    <location>
        <begin position="506"/>
        <end position="526"/>
    </location>
</feature>
<dbReference type="GO" id="GO:0003677">
    <property type="term" value="F:DNA binding"/>
    <property type="evidence" value="ECO:0007669"/>
    <property type="project" value="TreeGrafter"/>
</dbReference>
<dbReference type="GO" id="GO:0005634">
    <property type="term" value="C:nucleus"/>
    <property type="evidence" value="ECO:0007669"/>
    <property type="project" value="TreeGrafter"/>
</dbReference>
<feature type="region of interest" description="Disordered" evidence="1">
    <location>
        <begin position="474"/>
        <end position="549"/>
    </location>
</feature>
<dbReference type="InterPro" id="IPR004875">
    <property type="entry name" value="DDE_SF_endonuclease_dom"/>
</dbReference>
<dbReference type="InterPro" id="IPR050863">
    <property type="entry name" value="CenT-Element_Derived"/>
</dbReference>
<accession>A0A9W9F7B9</accession>
<dbReference type="Pfam" id="PF03184">
    <property type="entry name" value="DDE_1"/>
    <property type="match status" value="1"/>
</dbReference>
<organism evidence="3 4">
    <name type="scientific">Penicillium argentinense</name>
    <dbReference type="NCBI Taxonomy" id="1131581"/>
    <lineage>
        <taxon>Eukaryota</taxon>
        <taxon>Fungi</taxon>
        <taxon>Dikarya</taxon>
        <taxon>Ascomycota</taxon>
        <taxon>Pezizomycotina</taxon>
        <taxon>Eurotiomycetes</taxon>
        <taxon>Eurotiomycetidae</taxon>
        <taxon>Eurotiales</taxon>
        <taxon>Aspergillaceae</taxon>
        <taxon>Penicillium</taxon>
    </lineage>
</organism>
<dbReference type="AlphaFoldDB" id="A0A9W9F7B9"/>
<dbReference type="EMBL" id="JAPQKI010000006">
    <property type="protein sequence ID" value="KAJ5094947.1"/>
    <property type="molecule type" value="Genomic_DNA"/>
</dbReference>
<feature type="region of interest" description="Disordered" evidence="1">
    <location>
        <begin position="612"/>
        <end position="633"/>
    </location>
</feature>
<keyword evidence="4" id="KW-1185">Reference proteome</keyword>
<feature type="domain" description="DDE-1" evidence="2">
    <location>
        <begin position="201"/>
        <end position="337"/>
    </location>
</feature>